<evidence type="ECO:0000313" key="2">
    <source>
        <dbReference type="EMBL" id="ACP48580.1"/>
    </source>
</evidence>
<dbReference type="KEGG" id="sin:YN1551_1491"/>
<gene>
    <name evidence="2" type="ordered locus">YN1551_1491</name>
</gene>
<protein>
    <submittedName>
        <fullName evidence="2">Uncharacterized protein</fullName>
    </submittedName>
</protein>
<proteinExistence type="predicted"/>
<dbReference type="RefSeq" id="WP_012717461.1">
    <property type="nucleotide sequence ID" value="NC_012623.1"/>
</dbReference>
<dbReference type="HOGENOM" id="CLU_1965667_0_0_2"/>
<keyword evidence="1" id="KW-0472">Membrane</keyword>
<dbReference type="AlphaFoldDB" id="C3NHH0"/>
<keyword evidence="1" id="KW-0812">Transmembrane</keyword>
<sequence length="127" mass="14667">MRVRESIARTIAISVIYALLETYFVNLTNGGNIISPYHLLVLLVGLIAGFDRNLRIWIANALTYSVLEDAFYWVFKGQLPYAWSNEYIMIDHIPVYYIPYLTLALVLYKKSDKKDDKKNGGLNPTFR</sequence>
<name>C3NHH0_SACI1</name>
<feature type="transmembrane region" description="Helical" evidence="1">
    <location>
        <begin position="33"/>
        <end position="50"/>
    </location>
</feature>
<dbReference type="EMBL" id="CP001404">
    <property type="protein sequence ID" value="ACP48580.1"/>
    <property type="molecule type" value="Genomic_DNA"/>
</dbReference>
<accession>C3NHH0</accession>
<keyword evidence="1" id="KW-1133">Transmembrane helix</keyword>
<evidence type="ECO:0000313" key="3">
    <source>
        <dbReference type="Proteomes" id="UP000006818"/>
    </source>
</evidence>
<dbReference type="Proteomes" id="UP000006818">
    <property type="component" value="Chromosome"/>
</dbReference>
<organism evidence="2 3">
    <name type="scientific">Saccharolobus islandicus (strain Y.N.15.51 / Yellowstone #2)</name>
    <name type="common">Sulfolobus islandicus</name>
    <dbReference type="NCBI Taxonomy" id="419942"/>
    <lineage>
        <taxon>Archaea</taxon>
        <taxon>Thermoproteota</taxon>
        <taxon>Thermoprotei</taxon>
        <taxon>Sulfolobales</taxon>
        <taxon>Sulfolobaceae</taxon>
        <taxon>Saccharolobus</taxon>
    </lineage>
</organism>
<feature type="transmembrane region" description="Helical" evidence="1">
    <location>
        <begin position="7"/>
        <end position="27"/>
    </location>
</feature>
<feature type="transmembrane region" description="Helical" evidence="1">
    <location>
        <begin position="57"/>
        <end position="75"/>
    </location>
</feature>
<reference evidence="2 3" key="1">
    <citation type="journal article" date="2009" name="Proc. Natl. Acad. Sci. U.S.A.">
        <title>Biogeography of the Sulfolobus islandicus pan-genome.</title>
        <authorList>
            <person name="Reno M.L."/>
            <person name="Held N.L."/>
            <person name="Fields C.J."/>
            <person name="Burke P.V."/>
            <person name="Whitaker R.J."/>
        </authorList>
    </citation>
    <scope>NUCLEOTIDE SEQUENCE [LARGE SCALE GENOMIC DNA]</scope>
    <source>
        <strain evidence="3">Y.N.15.51 / Yellowstone #2</strain>
    </source>
</reference>
<feature type="transmembrane region" description="Helical" evidence="1">
    <location>
        <begin position="87"/>
        <end position="108"/>
    </location>
</feature>
<evidence type="ECO:0000256" key="1">
    <source>
        <dbReference type="SAM" id="Phobius"/>
    </source>
</evidence>
<dbReference type="GeneID" id="7811872"/>